<feature type="transmembrane region" description="Helical" evidence="1">
    <location>
        <begin position="34"/>
        <end position="54"/>
    </location>
</feature>
<dbReference type="Pfam" id="PF04020">
    <property type="entry name" value="Phage_holin_4_2"/>
    <property type="match status" value="1"/>
</dbReference>
<keyword evidence="1" id="KW-0472">Membrane</keyword>
<comment type="caution">
    <text evidence="2">The sequence shown here is derived from an EMBL/GenBank/DDBJ whole genome shotgun (WGS) entry which is preliminary data.</text>
</comment>
<keyword evidence="1" id="KW-1133">Transmembrane helix</keyword>
<dbReference type="AlphaFoldDB" id="A0A3N2DAP9"/>
<sequence>MKELFWRTVATAVGVWVADSMIRGIAVTEAETWWQQVLVYLVVGLVLAIVQMFVKPLVQALTFVLYILTLGLFGIVVNALMLLLCSWLTSHFSWGITVDGFWPAAVLGGLVIAITTSIVTIFLPRPGRGDSRR</sequence>
<dbReference type="InterPro" id="IPR007165">
    <property type="entry name" value="Phage_holin_4_2"/>
</dbReference>
<dbReference type="PANTHER" id="PTHR37309">
    <property type="entry name" value="SLR0284 PROTEIN"/>
    <property type="match status" value="1"/>
</dbReference>
<reference evidence="2 3" key="1">
    <citation type="submission" date="2018-11" db="EMBL/GenBank/DDBJ databases">
        <title>Sequencing the genomes of 1000 actinobacteria strains.</title>
        <authorList>
            <person name="Klenk H.-P."/>
        </authorList>
    </citation>
    <scope>NUCLEOTIDE SEQUENCE [LARGE SCALE GENOMIC DNA]</scope>
    <source>
        <strain evidence="2 3">DSM 13521</strain>
    </source>
</reference>
<dbReference type="OrthoDB" id="9810847at2"/>
<proteinExistence type="predicted"/>
<evidence type="ECO:0000313" key="3">
    <source>
        <dbReference type="Proteomes" id="UP000275356"/>
    </source>
</evidence>
<feature type="transmembrane region" description="Helical" evidence="1">
    <location>
        <begin position="101"/>
        <end position="123"/>
    </location>
</feature>
<feature type="transmembrane region" description="Helical" evidence="1">
    <location>
        <begin position="63"/>
        <end position="89"/>
    </location>
</feature>
<protein>
    <submittedName>
        <fullName evidence="2">Putative membrane protein</fullName>
    </submittedName>
</protein>
<keyword evidence="3" id="KW-1185">Reference proteome</keyword>
<dbReference type="EMBL" id="RKHQ01000001">
    <property type="protein sequence ID" value="ROR96782.1"/>
    <property type="molecule type" value="Genomic_DNA"/>
</dbReference>
<name>A0A3N2DAP9_9MICO</name>
<evidence type="ECO:0000313" key="2">
    <source>
        <dbReference type="EMBL" id="ROR96782.1"/>
    </source>
</evidence>
<organism evidence="2 3">
    <name type="scientific">Salana multivorans</name>
    <dbReference type="NCBI Taxonomy" id="120377"/>
    <lineage>
        <taxon>Bacteria</taxon>
        <taxon>Bacillati</taxon>
        <taxon>Actinomycetota</taxon>
        <taxon>Actinomycetes</taxon>
        <taxon>Micrococcales</taxon>
        <taxon>Beutenbergiaceae</taxon>
        <taxon>Salana</taxon>
    </lineage>
</organism>
<keyword evidence="1" id="KW-0812">Transmembrane</keyword>
<dbReference type="PANTHER" id="PTHR37309:SF1">
    <property type="entry name" value="SLR0284 PROTEIN"/>
    <property type="match status" value="1"/>
</dbReference>
<gene>
    <name evidence="2" type="ORF">EDD28_1373</name>
</gene>
<dbReference type="Proteomes" id="UP000275356">
    <property type="component" value="Unassembled WGS sequence"/>
</dbReference>
<evidence type="ECO:0000256" key="1">
    <source>
        <dbReference type="SAM" id="Phobius"/>
    </source>
</evidence>
<accession>A0A3N2DAP9</accession>
<dbReference type="RefSeq" id="WP_123738917.1">
    <property type="nucleotide sequence ID" value="NZ_CALFQU010000029.1"/>
</dbReference>